<comment type="caution">
    <text evidence="12">The sequence shown here is derived from an EMBL/GenBank/DDBJ whole genome shotgun (WGS) entry which is preliminary data.</text>
</comment>
<organism evidence="12 13">
    <name type="scientific">Ornithinimicrobium kibberense</name>
    <dbReference type="NCBI Taxonomy" id="282060"/>
    <lineage>
        <taxon>Bacteria</taxon>
        <taxon>Bacillati</taxon>
        <taxon>Actinomycetota</taxon>
        <taxon>Actinomycetes</taxon>
        <taxon>Micrococcales</taxon>
        <taxon>Ornithinimicrobiaceae</taxon>
        <taxon>Ornithinimicrobium</taxon>
    </lineage>
</organism>
<feature type="domain" description="Signal transduction histidine kinase subgroup 3 dimerisation and phosphoacceptor" evidence="11">
    <location>
        <begin position="202"/>
        <end position="233"/>
    </location>
</feature>
<keyword evidence="3" id="KW-0597">Phosphoprotein</keyword>
<dbReference type="EC" id="2.7.13.3" evidence="2"/>
<evidence type="ECO:0000256" key="6">
    <source>
        <dbReference type="ARBA" id="ARBA00022777"/>
    </source>
</evidence>
<gene>
    <name evidence="12" type="ORF">ACFFN0_15000</name>
</gene>
<keyword evidence="10" id="KW-0472">Membrane</keyword>
<evidence type="ECO:0000313" key="12">
    <source>
        <dbReference type="EMBL" id="MFB9733354.1"/>
    </source>
</evidence>
<dbReference type="PANTHER" id="PTHR24421">
    <property type="entry name" value="NITRATE/NITRITE SENSOR PROTEIN NARX-RELATED"/>
    <property type="match status" value="1"/>
</dbReference>
<comment type="catalytic activity">
    <reaction evidence="1">
        <text>ATP + protein L-histidine = ADP + protein N-phospho-L-histidine.</text>
        <dbReference type="EC" id="2.7.13.3"/>
    </reaction>
</comment>
<evidence type="ECO:0000259" key="11">
    <source>
        <dbReference type="Pfam" id="PF07730"/>
    </source>
</evidence>
<feature type="region of interest" description="Disordered" evidence="9">
    <location>
        <begin position="237"/>
        <end position="256"/>
    </location>
</feature>
<feature type="compositionally biased region" description="Low complexity" evidence="9">
    <location>
        <begin position="428"/>
        <end position="462"/>
    </location>
</feature>
<dbReference type="InterPro" id="IPR036890">
    <property type="entry name" value="HATPase_C_sf"/>
</dbReference>
<evidence type="ECO:0000256" key="4">
    <source>
        <dbReference type="ARBA" id="ARBA00022679"/>
    </source>
</evidence>
<sequence length="473" mass="49917">MTSDSRTAPAAVTAWAARVTPRRWRQVVFLLATVVVYLVDLFLTLASGEERTGHHWLAFGRWDVDVATYMIVLALVYSVLLLRRRWPMTVLTAMTVVTLALSYVSVEAQPVAGALLALYAAARTADGPRLARTALVLGVVAVAGPVALHPDRGSDAFVGSVIGATVAGGVWLFGRREQRAARDTAGLRVELARLQEQAVAEERRRIARELHDILAHSVSAMMMQAAGARAVARAIARDGQGGGPEGGQGDGQGDARWGSVEAALTSVETTGSQSMRELQRLLGALHQEGPVEREVVSSPPGMDAVDELVRITRSSGLVVEVHQSGRPRDVDWSVGLAGYRVLQEALANAMKHAGHGAVVDVFISWGTDELQLQVRCRPGPEGFRPDVAEGGHGLVGLRERVELVGGRFDAGWVGEEFVTTADLPLTAPPEAVTSSPTPASSQAATSSEAPASSQAPASHQAADGAGAVEGGRR</sequence>
<keyword evidence="5" id="KW-0547">Nucleotide-binding</keyword>
<dbReference type="SUPFAM" id="SSF55874">
    <property type="entry name" value="ATPase domain of HSP90 chaperone/DNA topoisomerase II/histidine kinase"/>
    <property type="match status" value="1"/>
</dbReference>
<protein>
    <recommendedName>
        <fullName evidence="2">histidine kinase</fullName>
        <ecNumber evidence="2">2.7.13.3</ecNumber>
    </recommendedName>
</protein>
<evidence type="ECO:0000256" key="1">
    <source>
        <dbReference type="ARBA" id="ARBA00000085"/>
    </source>
</evidence>
<evidence type="ECO:0000256" key="2">
    <source>
        <dbReference type="ARBA" id="ARBA00012438"/>
    </source>
</evidence>
<evidence type="ECO:0000256" key="9">
    <source>
        <dbReference type="SAM" id="MobiDB-lite"/>
    </source>
</evidence>
<dbReference type="Gene3D" id="3.30.565.10">
    <property type="entry name" value="Histidine kinase-like ATPase, C-terminal domain"/>
    <property type="match status" value="1"/>
</dbReference>
<feature type="transmembrane region" description="Helical" evidence="10">
    <location>
        <begin position="66"/>
        <end position="82"/>
    </location>
</feature>
<dbReference type="PANTHER" id="PTHR24421:SF10">
    <property type="entry name" value="NITRATE_NITRITE SENSOR PROTEIN NARQ"/>
    <property type="match status" value="1"/>
</dbReference>
<keyword evidence="8" id="KW-0902">Two-component regulatory system</keyword>
<keyword evidence="4" id="KW-0808">Transferase</keyword>
<dbReference type="InterPro" id="IPR011712">
    <property type="entry name" value="Sig_transdc_His_kin_sub3_dim/P"/>
</dbReference>
<dbReference type="Pfam" id="PF07730">
    <property type="entry name" value="HisKA_3"/>
    <property type="match status" value="1"/>
</dbReference>
<dbReference type="GO" id="GO:0016301">
    <property type="term" value="F:kinase activity"/>
    <property type="evidence" value="ECO:0007669"/>
    <property type="project" value="UniProtKB-KW"/>
</dbReference>
<evidence type="ECO:0000256" key="8">
    <source>
        <dbReference type="ARBA" id="ARBA00023012"/>
    </source>
</evidence>
<keyword evidence="7" id="KW-0067">ATP-binding</keyword>
<feature type="region of interest" description="Disordered" evidence="9">
    <location>
        <begin position="424"/>
        <end position="473"/>
    </location>
</feature>
<keyword evidence="10" id="KW-0812">Transmembrane</keyword>
<dbReference type="EMBL" id="JBHMAX010000033">
    <property type="protein sequence ID" value="MFB9733354.1"/>
    <property type="molecule type" value="Genomic_DNA"/>
</dbReference>
<dbReference type="Proteomes" id="UP001589613">
    <property type="component" value="Unassembled WGS sequence"/>
</dbReference>
<dbReference type="RefSeq" id="WP_181409659.1">
    <property type="nucleotide sequence ID" value="NZ_JBHMAX010000033.1"/>
</dbReference>
<keyword evidence="10" id="KW-1133">Transmembrane helix</keyword>
<evidence type="ECO:0000256" key="10">
    <source>
        <dbReference type="SAM" id="Phobius"/>
    </source>
</evidence>
<feature type="transmembrane region" description="Helical" evidence="10">
    <location>
        <begin position="27"/>
        <end position="46"/>
    </location>
</feature>
<evidence type="ECO:0000256" key="3">
    <source>
        <dbReference type="ARBA" id="ARBA00022553"/>
    </source>
</evidence>
<evidence type="ECO:0000256" key="5">
    <source>
        <dbReference type="ARBA" id="ARBA00022741"/>
    </source>
</evidence>
<reference evidence="12 13" key="1">
    <citation type="submission" date="2024-09" db="EMBL/GenBank/DDBJ databases">
        <authorList>
            <person name="Sun Q."/>
            <person name="Mori K."/>
        </authorList>
    </citation>
    <scope>NUCLEOTIDE SEQUENCE [LARGE SCALE GENOMIC DNA]</scope>
    <source>
        <strain evidence="12 13">JCM 12763</strain>
    </source>
</reference>
<evidence type="ECO:0000256" key="7">
    <source>
        <dbReference type="ARBA" id="ARBA00022840"/>
    </source>
</evidence>
<feature type="compositionally biased region" description="Gly residues" evidence="9">
    <location>
        <begin position="239"/>
        <end position="252"/>
    </location>
</feature>
<feature type="transmembrane region" description="Helical" evidence="10">
    <location>
        <begin position="156"/>
        <end position="174"/>
    </location>
</feature>
<keyword evidence="13" id="KW-1185">Reference proteome</keyword>
<dbReference type="InterPro" id="IPR050482">
    <property type="entry name" value="Sensor_HK_TwoCompSys"/>
</dbReference>
<keyword evidence="6 12" id="KW-0418">Kinase</keyword>
<name>A0ABV5V684_9MICO</name>
<evidence type="ECO:0000313" key="13">
    <source>
        <dbReference type="Proteomes" id="UP001589613"/>
    </source>
</evidence>
<accession>A0ABV5V684</accession>
<dbReference type="CDD" id="cd16917">
    <property type="entry name" value="HATPase_UhpB-NarQ-NarX-like"/>
    <property type="match status" value="1"/>
</dbReference>
<proteinExistence type="predicted"/>
<dbReference type="Gene3D" id="1.20.5.1930">
    <property type="match status" value="1"/>
</dbReference>